<evidence type="ECO:0000256" key="1">
    <source>
        <dbReference type="SAM" id="Phobius"/>
    </source>
</evidence>
<evidence type="ECO:0000313" key="3">
    <source>
        <dbReference type="Proteomes" id="UP000014155"/>
    </source>
</evidence>
<proteinExistence type="predicted"/>
<dbReference type="STRING" id="1195236.CTER_4181"/>
<feature type="transmembrane region" description="Helical" evidence="1">
    <location>
        <begin position="324"/>
        <end position="345"/>
    </location>
</feature>
<dbReference type="PATRIC" id="fig|1195236.3.peg.211"/>
<keyword evidence="1" id="KW-0472">Membrane</keyword>
<feature type="transmembrane region" description="Helical" evidence="1">
    <location>
        <begin position="299"/>
        <end position="318"/>
    </location>
</feature>
<name>S0FQF8_RUMCE</name>
<accession>S0FQF8</accession>
<dbReference type="PANTHER" id="PTHR37814:SF1">
    <property type="entry name" value="MEMBRANE PROTEIN"/>
    <property type="match status" value="1"/>
</dbReference>
<feature type="transmembrane region" description="Helical" evidence="1">
    <location>
        <begin position="90"/>
        <end position="112"/>
    </location>
</feature>
<feature type="transmembrane region" description="Helical" evidence="1">
    <location>
        <begin position="185"/>
        <end position="207"/>
    </location>
</feature>
<dbReference type="InterPro" id="IPR038728">
    <property type="entry name" value="YkvI-like"/>
</dbReference>
<keyword evidence="3" id="KW-1185">Reference proteome</keyword>
<sequence length="364" mass="39684">MVKGEIGNIFKVAFLYMATIIGAGFASGQEIIQFFSMYYAGGFFGIILAGLLFSIVGYVVLNKVYTERISSYDEFLFPMTGYFLGRLMEFIVMLFMACIMCVMVAGLGNVLAELTGMEYRYCVAIGAAATLLAIMTNIKGIVTISSFLSPVLIVGIIFVGLYILASKDTSVFNISEKARVVTNNWVFSAILYVSYNTILSTVLMTRMLPYLKTGRVGKWGGIIGGGMLCITALVLNSALYSFYPHSIISEIPVLGIIQNNSRLLSNIYSIILILAMYTSAVTAGYCLTERVSTKMKISYKLVAAVICAVAIPMSSLGFSRLIATLYPVFGYLGLFLLFIILFQFVRSQVSPGTGQRRGSSPGKS</sequence>
<dbReference type="Proteomes" id="UP000014155">
    <property type="component" value="Unassembled WGS sequence"/>
</dbReference>
<protein>
    <submittedName>
        <fullName evidence="2">Putative membrane protein</fullName>
    </submittedName>
</protein>
<feature type="transmembrane region" description="Helical" evidence="1">
    <location>
        <begin position="219"/>
        <end position="243"/>
    </location>
</feature>
<dbReference type="PANTHER" id="PTHR37814">
    <property type="entry name" value="CONSERVED MEMBRANE PROTEIN"/>
    <property type="match status" value="1"/>
</dbReference>
<keyword evidence="1" id="KW-1133">Transmembrane helix</keyword>
<feature type="transmembrane region" description="Helical" evidence="1">
    <location>
        <begin position="38"/>
        <end position="61"/>
    </location>
</feature>
<dbReference type="eggNOG" id="COG3949">
    <property type="taxonomic scope" value="Bacteria"/>
</dbReference>
<comment type="caution">
    <text evidence="2">The sequence shown here is derived from an EMBL/GenBank/DDBJ whole genome shotgun (WGS) entry which is preliminary data.</text>
</comment>
<dbReference type="RefSeq" id="WP_004623020.1">
    <property type="nucleotide sequence ID" value="NZ_AORV01000007.1"/>
</dbReference>
<dbReference type="EMBL" id="AORV01000007">
    <property type="protein sequence ID" value="EMS74087.1"/>
    <property type="molecule type" value="Genomic_DNA"/>
</dbReference>
<feature type="transmembrane region" description="Helical" evidence="1">
    <location>
        <begin position="147"/>
        <end position="165"/>
    </location>
</feature>
<organism evidence="2 3">
    <name type="scientific">Ruminiclostridium cellobioparum subsp. termitidis CT1112</name>
    <dbReference type="NCBI Taxonomy" id="1195236"/>
    <lineage>
        <taxon>Bacteria</taxon>
        <taxon>Bacillati</taxon>
        <taxon>Bacillota</taxon>
        <taxon>Clostridia</taxon>
        <taxon>Eubacteriales</taxon>
        <taxon>Oscillospiraceae</taxon>
        <taxon>Ruminiclostridium</taxon>
    </lineage>
</organism>
<keyword evidence="1" id="KW-0812">Transmembrane</keyword>
<reference evidence="2 3" key="1">
    <citation type="journal article" date="2013" name="Genome Announc.">
        <title>Draft Genome Sequence of the Cellulolytic, Mesophilic, Anaerobic Bacterium Clostridium termitidis Strain CT1112 (DSM 5398).</title>
        <authorList>
            <person name="Lal S."/>
            <person name="Ramachandran U."/>
            <person name="Zhang X."/>
            <person name="Munir R."/>
            <person name="Sparling R."/>
            <person name="Levin D.B."/>
        </authorList>
    </citation>
    <scope>NUCLEOTIDE SEQUENCE [LARGE SCALE GENOMIC DNA]</scope>
    <source>
        <strain evidence="2 3">CT1112</strain>
    </source>
</reference>
<evidence type="ECO:0000313" key="2">
    <source>
        <dbReference type="EMBL" id="EMS74087.1"/>
    </source>
</evidence>
<feature type="transmembrane region" description="Helical" evidence="1">
    <location>
        <begin position="263"/>
        <end position="287"/>
    </location>
</feature>
<feature type="transmembrane region" description="Helical" evidence="1">
    <location>
        <begin position="12"/>
        <end position="32"/>
    </location>
</feature>
<gene>
    <name evidence="2" type="ORF">CTER_4181</name>
</gene>
<dbReference type="AlphaFoldDB" id="S0FQF8"/>